<organism evidence="1">
    <name type="scientific">Trichodesmium erythraeum (strain IMS101)</name>
    <dbReference type="NCBI Taxonomy" id="203124"/>
    <lineage>
        <taxon>Bacteria</taxon>
        <taxon>Bacillati</taxon>
        <taxon>Cyanobacteriota</taxon>
        <taxon>Cyanophyceae</taxon>
        <taxon>Oscillatoriophycideae</taxon>
        <taxon>Oscillatoriales</taxon>
        <taxon>Microcoleaceae</taxon>
        <taxon>Trichodesmium</taxon>
    </lineage>
</organism>
<dbReference type="HOGENOM" id="CLU_169604_0_0_3"/>
<name>Q10Y40_TRIEI</name>
<sequence length="105" mass="12415">MLNPKLPEPDLLKTLLQPLLDDFRYWFECSRELLEREKIPFLSSSEHLDLLNRVKQAQQEVNTVQALFQATGGQVGVETTMLMPWHKLLTECWQVAMRFRKEQSR</sequence>
<accession>Q10Y40</accession>
<evidence type="ECO:0000313" key="1">
    <source>
        <dbReference type="EMBL" id="ABG52834.1"/>
    </source>
</evidence>
<dbReference type="eggNOG" id="ENOG5032RTW">
    <property type="taxonomic scope" value="Bacteria"/>
</dbReference>
<evidence type="ECO:0008006" key="2">
    <source>
        <dbReference type="Google" id="ProtNLM"/>
    </source>
</evidence>
<dbReference type="Pfam" id="PF10792">
    <property type="entry name" value="DUF2605"/>
    <property type="match status" value="1"/>
</dbReference>
<dbReference type="EMBL" id="CP000393">
    <property type="protein sequence ID" value="ABG52834.1"/>
    <property type="molecule type" value="Genomic_DNA"/>
</dbReference>
<dbReference type="OrthoDB" id="582622at2"/>
<dbReference type="AlphaFoldDB" id="Q10Y40"/>
<dbReference type="InterPro" id="IPR019728">
    <property type="entry name" value="DUF2605"/>
</dbReference>
<reference evidence="1" key="1">
    <citation type="submission" date="2006-06" db="EMBL/GenBank/DDBJ databases">
        <title>Complete sequence of Trichodesmium erythraeum IMS101.</title>
        <authorList>
            <consortium name="US DOE Joint Genome Institute"/>
            <person name="Copeland A."/>
            <person name="Lucas S."/>
            <person name="Lapidus A."/>
            <person name="Barry K."/>
            <person name="Detter J.C."/>
            <person name="Glavina del Rio T."/>
            <person name="Hammon N."/>
            <person name="Israni S."/>
            <person name="Dalin E."/>
            <person name="Tice H."/>
            <person name="Pitluck S."/>
            <person name="Kiss H."/>
            <person name="Munk A.C."/>
            <person name="Brettin T."/>
            <person name="Bruce D."/>
            <person name="Han C."/>
            <person name="Tapia R."/>
            <person name="Gilna P."/>
            <person name="Schmutz J."/>
            <person name="Larimer F."/>
            <person name="Land M."/>
            <person name="Hauser L."/>
            <person name="Kyrpides N."/>
            <person name="Kim E."/>
            <person name="Richardson P."/>
        </authorList>
    </citation>
    <scope>NUCLEOTIDE SEQUENCE [LARGE SCALE GENOMIC DNA]</scope>
    <source>
        <strain evidence="1">IMS101</strain>
    </source>
</reference>
<dbReference type="KEGG" id="ter:Tery_3788"/>
<dbReference type="RefSeq" id="WP_011613164.1">
    <property type="nucleotide sequence ID" value="NC_008312.1"/>
</dbReference>
<proteinExistence type="predicted"/>
<protein>
    <recommendedName>
        <fullName evidence="2">DUF2605 domain-containing protein</fullName>
    </recommendedName>
</protein>
<gene>
    <name evidence="1" type="ordered locus">Tery_3788</name>
</gene>
<dbReference type="STRING" id="203124.Tery_3788"/>